<evidence type="ECO:0000256" key="2">
    <source>
        <dbReference type="SAM" id="Phobius"/>
    </source>
</evidence>
<evidence type="ECO:0000313" key="5">
    <source>
        <dbReference type="Proteomes" id="UP001595956"/>
    </source>
</evidence>
<dbReference type="Pfam" id="PF19516">
    <property type="entry name" value="DUF6049"/>
    <property type="match status" value="1"/>
</dbReference>
<reference evidence="5" key="1">
    <citation type="journal article" date="2019" name="Int. J. Syst. Evol. Microbiol.">
        <title>The Global Catalogue of Microorganisms (GCM) 10K type strain sequencing project: providing services to taxonomists for standard genome sequencing and annotation.</title>
        <authorList>
            <consortium name="The Broad Institute Genomics Platform"/>
            <consortium name="The Broad Institute Genome Sequencing Center for Infectious Disease"/>
            <person name="Wu L."/>
            <person name="Ma J."/>
        </authorList>
    </citation>
    <scope>NUCLEOTIDE SEQUENCE [LARGE SCALE GENOMIC DNA]</scope>
    <source>
        <strain evidence="5">KACC 13778</strain>
    </source>
</reference>
<feature type="signal peptide" evidence="3">
    <location>
        <begin position="1"/>
        <end position="29"/>
    </location>
</feature>
<evidence type="ECO:0000313" key="4">
    <source>
        <dbReference type="EMBL" id="MFC5492322.1"/>
    </source>
</evidence>
<feature type="region of interest" description="Disordered" evidence="1">
    <location>
        <begin position="423"/>
        <end position="442"/>
    </location>
</feature>
<name>A0ABW0MZC6_9ACTN</name>
<organism evidence="4 5">
    <name type="scientific">Nocardioides caricicola</name>
    <dbReference type="NCBI Taxonomy" id="634770"/>
    <lineage>
        <taxon>Bacteria</taxon>
        <taxon>Bacillati</taxon>
        <taxon>Actinomycetota</taxon>
        <taxon>Actinomycetes</taxon>
        <taxon>Propionibacteriales</taxon>
        <taxon>Nocardioidaceae</taxon>
        <taxon>Nocardioides</taxon>
    </lineage>
</organism>
<feature type="chain" id="PRO_5045496378" evidence="3">
    <location>
        <begin position="30"/>
        <end position="728"/>
    </location>
</feature>
<keyword evidence="2" id="KW-1133">Transmembrane helix</keyword>
<evidence type="ECO:0000256" key="3">
    <source>
        <dbReference type="SAM" id="SignalP"/>
    </source>
</evidence>
<feature type="transmembrane region" description="Helical" evidence="2">
    <location>
        <begin position="699"/>
        <end position="720"/>
    </location>
</feature>
<feature type="region of interest" description="Disordered" evidence="1">
    <location>
        <begin position="252"/>
        <end position="321"/>
    </location>
</feature>
<dbReference type="EMBL" id="JBHSMD010000001">
    <property type="protein sequence ID" value="MFC5492322.1"/>
    <property type="molecule type" value="Genomic_DNA"/>
</dbReference>
<keyword evidence="2" id="KW-0812">Transmembrane</keyword>
<keyword evidence="5" id="KW-1185">Reference proteome</keyword>
<keyword evidence="3" id="KW-0732">Signal</keyword>
<gene>
    <name evidence="4" type="ORF">ACFPKY_04380</name>
</gene>
<keyword evidence="2" id="KW-0472">Membrane</keyword>
<proteinExistence type="predicted"/>
<dbReference type="Proteomes" id="UP001595956">
    <property type="component" value="Unassembled WGS sequence"/>
</dbReference>
<feature type="compositionally biased region" description="Acidic residues" evidence="1">
    <location>
        <begin position="302"/>
        <end position="311"/>
    </location>
</feature>
<dbReference type="InterPro" id="IPR046112">
    <property type="entry name" value="DUF6049"/>
</dbReference>
<sequence length="728" mass="75971">MLRPVSLLPALVAVATLATGLLVTAPATAAPRATAEETAPLSVTIDTMTPSALPKKGAIRLTGEVTNDDDVTWSSIAVYAFMGDQGPMTTGQQLADAATVPEDALLGQRITTEGTYDEIDELAPGESAPYSIKVPRAELEPYLLGDGVYWFGAHALGSTEEAGGDLFADGRARTFLPLVSNDARPVDTALVVPIRRQILFAPDGSIDDIESWTASFSPGGALRSLVDLGVAAGSQPVTWLVDPAVVDTARRLAAGNPPRSLAPTITDDPDDPDGDEGDQGDQGDQGDGDASESPSPSATPTEGEDGEEVPEPELSPRVAAAADAAASWLERLHEGLEGNQVLTLPYGDVDVSAAAENDPAAYRAARKRASGELQPWGLATTPAVSAPTGYLSLDAVRLTEPGATVLVTDKMLGGADAPPVAHTAGHTLGVTSSGAVSGGPGPNDTHTPLAIRQRIVSEAAVRALTKARKPLLVMLPSTWRPNPVDGFFSGLDLDWMDLTSVSGVMQREGSAVAEADLDYPESQARLQLDPAAFAAANALVDAGDSLQNLLTANDEVGSEVLDESLTTTSYSDRLRPDSARVAAYRSRAWISARLGSVHIDAPRAVILSSGSGRFATTITNDLDQPVTVRIQAEADPPLQVSVPADNIELGPNERRTVLLNASSSGLGVRTVTLRLTDTDDLALGSSDTLPIRSNRVSSVIWLIIGTGVALLFGAILVRLFRRIRAARS</sequence>
<feature type="compositionally biased region" description="Low complexity" evidence="1">
    <location>
        <begin position="291"/>
        <end position="301"/>
    </location>
</feature>
<protein>
    <submittedName>
        <fullName evidence="4">DUF6049 family protein</fullName>
    </submittedName>
</protein>
<dbReference type="RefSeq" id="WP_345176579.1">
    <property type="nucleotide sequence ID" value="NZ_BAABFQ010000006.1"/>
</dbReference>
<accession>A0ABW0MZC6</accession>
<feature type="compositionally biased region" description="Acidic residues" evidence="1">
    <location>
        <begin position="267"/>
        <end position="290"/>
    </location>
</feature>
<comment type="caution">
    <text evidence="4">The sequence shown here is derived from an EMBL/GenBank/DDBJ whole genome shotgun (WGS) entry which is preliminary data.</text>
</comment>
<evidence type="ECO:0000256" key="1">
    <source>
        <dbReference type="SAM" id="MobiDB-lite"/>
    </source>
</evidence>